<keyword evidence="6" id="KW-0500">Molybdenum</keyword>
<keyword evidence="7" id="KW-0479">Metal-binding</keyword>
<dbReference type="PANTHER" id="PTHR43598">
    <property type="entry name" value="TUNGSTEN-CONTAINING FORMYLMETHANOFURAN DEHYDROGENASE 2 SUBUNIT B"/>
    <property type="match status" value="1"/>
</dbReference>
<organism evidence="12 13">
    <name type="scientific">Rhizobium favelukesii</name>
    <dbReference type="NCBI Taxonomy" id="348824"/>
    <lineage>
        <taxon>Bacteria</taxon>
        <taxon>Pseudomonadati</taxon>
        <taxon>Pseudomonadota</taxon>
        <taxon>Alphaproteobacteria</taxon>
        <taxon>Hyphomicrobiales</taxon>
        <taxon>Rhizobiaceae</taxon>
        <taxon>Rhizobium/Agrobacterium group</taxon>
        <taxon>Rhizobium</taxon>
    </lineage>
</organism>
<evidence type="ECO:0000256" key="6">
    <source>
        <dbReference type="ARBA" id="ARBA00022505"/>
    </source>
</evidence>
<dbReference type="GO" id="GO:0030151">
    <property type="term" value="F:molybdenum ion binding"/>
    <property type="evidence" value="ECO:0007669"/>
    <property type="project" value="TreeGrafter"/>
</dbReference>
<dbReference type="GO" id="GO:0051539">
    <property type="term" value="F:4 iron, 4 sulfur cluster binding"/>
    <property type="evidence" value="ECO:0007669"/>
    <property type="project" value="UniProtKB-KW"/>
</dbReference>
<name>W6S772_9HYPH</name>
<keyword evidence="13" id="KW-1185">Reference proteome</keyword>
<dbReference type="PROSITE" id="PS51669">
    <property type="entry name" value="4FE4S_MOW_BIS_MGD"/>
    <property type="match status" value="1"/>
</dbReference>
<dbReference type="Pfam" id="PF04879">
    <property type="entry name" value="Molybdop_Fe4S4"/>
    <property type="match status" value="1"/>
</dbReference>
<evidence type="ECO:0000256" key="7">
    <source>
        <dbReference type="ARBA" id="ARBA00022723"/>
    </source>
</evidence>
<comment type="cofactor">
    <cofactor evidence="2">
        <name>[4Fe-4S] cluster</name>
        <dbReference type="ChEBI" id="CHEBI:49883"/>
    </cofactor>
</comment>
<dbReference type="GO" id="GO:0016491">
    <property type="term" value="F:oxidoreductase activity"/>
    <property type="evidence" value="ECO:0007669"/>
    <property type="project" value="UniProtKB-KW"/>
</dbReference>
<dbReference type="KEGG" id="rhl:LPU83_pLPU83d_0665"/>
<evidence type="ECO:0000256" key="9">
    <source>
        <dbReference type="ARBA" id="ARBA00023004"/>
    </source>
</evidence>
<keyword evidence="9" id="KW-0408">Iron</keyword>
<dbReference type="PATRIC" id="fig|348824.6.peg.6320"/>
<keyword evidence="10" id="KW-0411">Iron-sulfur</keyword>
<evidence type="ECO:0000256" key="8">
    <source>
        <dbReference type="ARBA" id="ARBA00023002"/>
    </source>
</evidence>
<dbReference type="InterPro" id="IPR006311">
    <property type="entry name" value="TAT_signal"/>
</dbReference>
<dbReference type="EMBL" id="HG916855">
    <property type="protein sequence ID" value="CDM62036.1"/>
    <property type="molecule type" value="Genomic_DNA"/>
</dbReference>
<dbReference type="PROSITE" id="PS00551">
    <property type="entry name" value="MOLYBDOPTERIN_PROK_1"/>
    <property type="match status" value="1"/>
</dbReference>
<geneLocation type="plasmid" evidence="12 13">
    <name>pLPU83d</name>
</geneLocation>
<dbReference type="AlphaFoldDB" id="W6S772"/>
<dbReference type="InterPro" id="IPR006656">
    <property type="entry name" value="Mopterin_OxRdtase"/>
</dbReference>
<sequence length="199" mass="21892">MNMELSRRQFLAVAGAGVASTALGAFGFADVEAAHAEAIRAFKLVNTTETRNTCPYCSVACGIIMYSKGDLKKGEQAEIIHIEGDTDHPTNRGTLCPKGAALLHFVKAETRLKYPMMRKPGSDKFERISWDDALNRIARLMKDDRDANFVERNAAGLPVNRWTTTGFLAASATTNETAWETYKVVRSAGMLVFDNQARV</sequence>
<dbReference type="SMART" id="SM00926">
    <property type="entry name" value="Molybdop_Fe4S4"/>
    <property type="match status" value="1"/>
</dbReference>
<evidence type="ECO:0000313" key="12">
    <source>
        <dbReference type="EMBL" id="CDM62036.1"/>
    </source>
</evidence>
<proteinExistence type="inferred from homology"/>
<keyword evidence="8 12" id="KW-0560">Oxidoreductase</keyword>
<dbReference type="GO" id="GO:0009061">
    <property type="term" value="P:anaerobic respiration"/>
    <property type="evidence" value="ECO:0007669"/>
    <property type="project" value="TreeGrafter"/>
</dbReference>
<evidence type="ECO:0000256" key="1">
    <source>
        <dbReference type="ARBA" id="ARBA00001942"/>
    </source>
</evidence>
<dbReference type="Pfam" id="PF00384">
    <property type="entry name" value="Molybdopterin"/>
    <property type="match status" value="1"/>
</dbReference>
<dbReference type="Gene3D" id="3.40.50.740">
    <property type="match status" value="1"/>
</dbReference>
<dbReference type="NCBIfam" id="TIGR01409">
    <property type="entry name" value="TAT_signal_seq"/>
    <property type="match status" value="1"/>
</dbReference>
<dbReference type="PROSITE" id="PS51318">
    <property type="entry name" value="TAT"/>
    <property type="match status" value="1"/>
</dbReference>
<reference evidence="12" key="1">
    <citation type="submission" date="2013-11" db="EMBL/GenBank/DDBJ databases">
        <title>Draft genome sequence of the broad-host-range Rhizobium sp. LPU83 strain, a member of the low-genetic diversity Oregon-like Rhizobium sp. group.</title>
        <authorList>
            <person name="Wibberg D."/>
            <person name="Puehler A."/>
            <person name="Schlueter A."/>
        </authorList>
    </citation>
    <scope>NUCLEOTIDE SEQUENCE [LARGE SCALE GENOMIC DNA]</scope>
    <source>
        <strain evidence="12">LPU83</strain>
        <plasmid evidence="12">pLPU83d</plasmid>
    </source>
</reference>
<gene>
    <name evidence="12" type="primary">fdoG1</name>
    <name evidence="12" type="ORF">LPU83_pLPU83d_0665</name>
</gene>
<dbReference type="Gene3D" id="2.20.25.90">
    <property type="entry name" value="ADC-like domains"/>
    <property type="match status" value="1"/>
</dbReference>
<feature type="domain" description="4Fe-4S Mo/W bis-MGD-type" evidence="11">
    <location>
        <begin position="47"/>
        <end position="110"/>
    </location>
</feature>
<keyword evidence="12" id="KW-0614">Plasmid</keyword>
<comment type="similarity">
    <text evidence="4">Belongs to the prokaryotic molybdopterin-containing oxidoreductase family.</text>
</comment>
<dbReference type="InterPro" id="IPR006963">
    <property type="entry name" value="Mopterin_OxRdtase_4Fe-4S_dom"/>
</dbReference>
<evidence type="ECO:0000256" key="2">
    <source>
        <dbReference type="ARBA" id="ARBA00001966"/>
    </source>
</evidence>
<dbReference type="HOGENOM" id="CLU_061371_1_1_5"/>
<evidence type="ECO:0000256" key="10">
    <source>
        <dbReference type="ARBA" id="ARBA00023014"/>
    </source>
</evidence>
<evidence type="ECO:0000256" key="4">
    <source>
        <dbReference type="ARBA" id="ARBA00010312"/>
    </source>
</evidence>
<protein>
    <submittedName>
        <fullName evidence="12">Formate dehydrogenase-O major subunit</fullName>
        <ecNumber evidence="12">1.2.1.2</ecNumber>
    </submittedName>
</protein>
<dbReference type="InterPro" id="IPR019546">
    <property type="entry name" value="TAT_signal_bac_arc"/>
</dbReference>
<evidence type="ECO:0000256" key="5">
    <source>
        <dbReference type="ARBA" id="ARBA00022485"/>
    </source>
</evidence>
<keyword evidence="5" id="KW-0004">4Fe-4S</keyword>
<accession>W6S772</accession>
<evidence type="ECO:0000259" key="11">
    <source>
        <dbReference type="PROSITE" id="PS51669"/>
    </source>
</evidence>
<comment type="cofactor">
    <cofactor evidence="1">
        <name>Mo-bis(molybdopterin guanine dinucleotide)</name>
        <dbReference type="ChEBI" id="CHEBI:60539"/>
    </cofactor>
</comment>
<dbReference type="PANTHER" id="PTHR43598:SF1">
    <property type="entry name" value="FORMATE DEHYDROGENASE-O MAJOR SUBUNIT"/>
    <property type="match status" value="1"/>
</dbReference>
<comment type="subcellular location">
    <subcellularLocation>
        <location evidence="3">Cell envelope</location>
    </subcellularLocation>
</comment>
<dbReference type="Proteomes" id="UP000019443">
    <property type="component" value="Plasmid pLPU83d"/>
</dbReference>
<evidence type="ECO:0000256" key="3">
    <source>
        <dbReference type="ARBA" id="ARBA00004196"/>
    </source>
</evidence>
<dbReference type="SUPFAM" id="SSF53706">
    <property type="entry name" value="Formate dehydrogenase/DMSO reductase, domains 1-3"/>
    <property type="match status" value="1"/>
</dbReference>
<evidence type="ECO:0000313" key="13">
    <source>
        <dbReference type="Proteomes" id="UP000019443"/>
    </source>
</evidence>
<dbReference type="InterPro" id="IPR027467">
    <property type="entry name" value="MopterinOxRdtase_cofactor_BS"/>
</dbReference>
<dbReference type="GO" id="GO:0030313">
    <property type="term" value="C:cell envelope"/>
    <property type="evidence" value="ECO:0007669"/>
    <property type="project" value="UniProtKB-SubCell"/>
</dbReference>
<dbReference type="GO" id="GO:0009055">
    <property type="term" value="F:electron transfer activity"/>
    <property type="evidence" value="ECO:0007669"/>
    <property type="project" value="TreeGrafter"/>
</dbReference>
<dbReference type="EC" id="1.2.1.2" evidence="12"/>